<dbReference type="AlphaFoldDB" id="A0A0B8RES6"/>
<dbReference type="Proteomes" id="UP000365297">
    <property type="component" value="Unassembled WGS sequence"/>
</dbReference>
<dbReference type="EMBL" id="AAHZFN010000007">
    <property type="protein sequence ID" value="ECB9473289.1"/>
    <property type="molecule type" value="Genomic_DNA"/>
</dbReference>
<dbReference type="Proteomes" id="UP000481141">
    <property type="component" value="Unassembled WGS sequence"/>
</dbReference>
<name>A0A0B8RES6_LISMN</name>
<accession>A0A0B8RES6</accession>
<dbReference type="Proteomes" id="UP000467536">
    <property type="component" value="Unassembled WGS sequence"/>
</dbReference>
<evidence type="ECO:0000313" key="21">
    <source>
        <dbReference type="EMBL" id="EAG2995972.1"/>
    </source>
</evidence>
<dbReference type="Proteomes" id="UP000403352">
    <property type="component" value="Unassembled WGS sequence"/>
</dbReference>
<dbReference type="Proteomes" id="UP000336166">
    <property type="component" value="Unassembled WGS sequence"/>
</dbReference>
<evidence type="ECO:0000313" key="22">
    <source>
        <dbReference type="EMBL" id="EAG4330808.1"/>
    </source>
</evidence>
<dbReference type="EMBL" id="DABJAN010000003">
    <property type="protein sequence ID" value="HAJ9593399.1"/>
    <property type="molecule type" value="Genomic_DNA"/>
</dbReference>
<dbReference type="EMBL" id="AABBHO010000003">
    <property type="protein sequence ID" value="EAG2995972.1"/>
    <property type="molecule type" value="Genomic_DNA"/>
</dbReference>
<reference evidence="52 99" key="1">
    <citation type="submission" date="2016-09" db="EMBL/GenBank/DDBJ databases">
        <title>100K Listeria isolates.</title>
        <authorList>
            <person name="Chen P."/>
            <person name="Weimer B.C."/>
            <person name="Kong N."/>
            <person name="Huang B."/>
        </authorList>
    </citation>
    <scope>NUCLEOTIDE SEQUENCE [LARGE SCALE GENOMIC DNA]</scope>
    <source>
        <strain evidence="52 99">BCW_2383</strain>
    </source>
</reference>
<evidence type="ECO:0000313" key="33">
    <source>
        <dbReference type="EMBL" id="ECB9473289.1"/>
    </source>
</evidence>
<dbReference type="EMBL" id="AABEKY010000002">
    <property type="protein sequence ID" value="EAG9386557.1"/>
    <property type="molecule type" value="Genomic_DNA"/>
</dbReference>
<dbReference type="Proteomes" id="UP000544530">
    <property type="component" value="Unassembled WGS sequence"/>
</dbReference>
<dbReference type="EMBL" id="AAAREG010000002">
    <property type="protein sequence ID" value="EAE2353339.1"/>
    <property type="molecule type" value="Genomic_DNA"/>
</dbReference>
<dbReference type="Proteomes" id="UP000844415">
    <property type="component" value="Unassembled WGS sequence"/>
</dbReference>
<dbReference type="Proteomes" id="UP000398321">
    <property type="component" value="Unassembled WGS sequence"/>
</dbReference>
<evidence type="ECO:0000313" key="66">
    <source>
        <dbReference type="Proteomes" id="UP000368512"/>
    </source>
</evidence>
<evidence type="ECO:0000313" key="53">
    <source>
        <dbReference type="EMBL" id="RKA09539.1"/>
    </source>
</evidence>
<reference evidence="87 88" key="7">
    <citation type="submission" date="2019-04" db="EMBL/GenBank/DDBJ databases">
        <authorList>
            <person name="Ashton P.M."/>
            <person name="Dallman T."/>
            <person name="Nair S."/>
            <person name="De Pinna E."/>
            <person name="Peters T."/>
            <person name="Grant K."/>
        </authorList>
    </citation>
    <scope>NUCLEOTIDE SEQUENCE [LARGE SCALE GENOMIC DNA]</scope>
    <source>
        <strain evidence="28 88">282333</strain>
        <strain evidence="29 87">282352</strain>
        <strain evidence="27 91">289003</strain>
        <strain evidence="41 78">788324</strain>
        <strain evidence="15">RL15000286</strain>
    </source>
</reference>
<dbReference type="Pfam" id="PF13411">
    <property type="entry name" value="MerR_1"/>
    <property type="match status" value="1"/>
</dbReference>
<evidence type="ECO:0000313" key="85">
    <source>
        <dbReference type="Proteomes" id="UP000527632"/>
    </source>
</evidence>
<dbReference type="Proteomes" id="UP000350032">
    <property type="component" value="Unassembled WGS sequence"/>
</dbReference>
<dbReference type="Proteomes" id="UP000530452">
    <property type="component" value="Unassembled WGS sequence"/>
</dbReference>
<evidence type="ECO:0000313" key="18">
    <source>
        <dbReference type="EMBL" id="EAG2086384.1"/>
    </source>
</evidence>
<dbReference type="EMBL" id="AACJYH010000009">
    <property type="protein sequence ID" value="EAK8898339.1"/>
    <property type="molecule type" value="Genomic_DNA"/>
</dbReference>
<evidence type="ECO:0000313" key="61">
    <source>
        <dbReference type="Proteomes" id="UP000350032"/>
    </source>
</evidence>
<gene>
    <name evidence="53" type="primary">adhr_2</name>
    <name evidence="16" type="ORF">A8L61_04195</name>
    <name evidence="25" type="ORF">AB917_00780</name>
    <name evidence="4" type="ORF">ABZ57_06140</name>
    <name evidence="52" type="ORF">AJL21_06415</name>
    <name evidence="13" type="ORF">ART25_08845</name>
    <name evidence="5" type="ORF">ARY78_08500</name>
    <name evidence="20" type="ORF">B1N52_05070</name>
    <name evidence="19" type="ORF">B1S26_06645</name>
    <name evidence="21" type="ORF">B5K54_01535</name>
    <name evidence="17" type="ORF">BB997_04590</name>
    <name evidence="36" type="ORF">BCZ19_07175</name>
    <name evidence="18" type="ORF">BCZ21_03875</name>
    <name evidence="23" type="ORF">CA369_00780</name>
    <name evidence="22" type="ORF">CAV64_06055</name>
    <name evidence="26" type="ORF">CW845_03550</name>
    <name evidence="28" type="ORF">D4920_06100</name>
    <name evidence="27" type="ORF">D4B11_03620</name>
    <name evidence="29" type="ORF">D5N24_05445</name>
    <name evidence="31" type="ORF">D7104_11595</name>
    <name evidence="50" type="ORF">DCK61_11530</name>
    <name evidence="24" type="ORF">DCT16_04605</name>
    <name evidence="7" type="ORF">DQ70_05930</name>
    <name evidence="6" type="ORF">DU018_06105</name>
    <name evidence="53" type="ORF">DYZ80_01183</name>
    <name evidence="15" type="ORF">E1W56_06675</name>
    <name evidence="30" type="ORF">E5F58_11320</name>
    <name evidence="12" type="ORF">EX365_12255</name>
    <name evidence="11" type="ORF">EXZ73_07040</name>
    <name evidence="37" type="ORF">F6436_00755</name>
    <name evidence="38" type="ORF">F6515_14785</name>
    <name evidence="32" type="ORF">FA835_08660</name>
    <name evidence="34" type="ORF">FLQ97_07235</name>
    <name evidence="33" type="ORF">FLR03_06285</name>
    <name evidence="35" type="ORF">FNX40_00750</name>
    <name evidence="41" type="ORF">FV747_00720</name>
    <name evidence="42" type="ORF">G3O21_000149</name>
    <name evidence="43" type="ORF">GHH22_05565</name>
    <name evidence="48" type="ORF">GI949_00765</name>
    <name evidence="40" type="ORF">GJW51_03565</name>
    <name evidence="39" type="ORF">GQG13_05040</name>
    <name evidence="44" type="ORF">GYR60_02755</name>
    <name evidence="45" type="ORF">GYS09_09130</name>
    <name evidence="46" type="ORF">GYX23_00735</name>
    <name evidence="47" type="ORF">GYY14_03610</name>
    <name evidence="49" type="ORF">HQN34_001601</name>
    <name evidence="51" type="ORF">HZJ64_03740</name>
    <name evidence="8" type="ORF">KV70_00750</name>
    <name evidence="9" type="ORF">QD52_04885</name>
    <name evidence="10" type="ORF">UI29_04880</name>
    <name evidence="14" type="ORF">Y261_03130</name>
</gene>
<dbReference type="EMBL" id="AAALRN010000002">
    <property type="protein sequence ID" value="EAD1184419.1"/>
    <property type="molecule type" value="Genomic_DNA"/>
</dbReference>
<evidence type="ECO:0000313" key="79">
    <source>
        <dbReference type="Proteomes" id="UP000478682"/>
    </source>
</evidence>
<dbReference type="Proteomes" id="UP000540117">
    <property type="component" value="Unassembled WGS sequence"/>
</dbReference>
<evidence type="ECO:0000313" key="91">
    <source>
        <dbReference type="Proteomes" id="UP000546397"/>
    </source>
</evidence>
<evidence type="ECO:0000313" key="19">
    <source>
        <dbReference type="EMBL" id="EAG2245083.1"/>
    </source>
</evidence>
<dbReference type="Proteomes" id="UP000460224">
    <property type="component" value="Unassembled WGS sequence"/>
</dbReference>
<dbReference type="EMBL" id="AALGDA010000082">
    <property type="protein sequence ID" value="ECY9784242.1"/>
    <property type="molecule type" value="Genomic_DNA"/>
</dbReference>
<evidence type="ECO:0000313" key="47">
    <source>
        <dbReference type="EMBL" id="HAC0274454.1"/>
    </source>
</evidence>
<dbReference type="PROSITE" id="PS50937">
    <property type="entry name" value="HTH_MERR_2"/>
    <property type="match status" value="1"/>
</dbReference>
<reference evidence="72 83" key="6">
    <citation type="submission" date="2019-04" db="EMBL/GenBank/DDBJ databases">
        <authorList>
            <consortium name="GenomeTrakr network: Whole genome sequencing for foodborne pathogen traceback"/>
        </authorList>
    </citation>
    <scope>NUCLEOTIDE SEQUENCE [LARGE SCALE GENOMIC DNA]</scope>
    <source>
        <strain evidence="25 92">CFSAN004300</strain>
        <strain evidence="26 83">CFSAN072474</strain>
        <strain evidence="37 64">FLAG-55987</strain>
        <strain evidence="32 72">PHLUSALM00088</strain>
    </source>
</reference>
<reference evidence="50 76" key="4">
    <citation type="submission" date="2018-04" db="EMBL/GenBank/DDBJ databases">
        <title>Genome Analysis of a Prevalent Clone of Listeria monocytogenes Sequence Type 87 in China.</title>
        <authorList>
            <person name="Wang Y."/>
        </authorList>
    </citation>
    <scope>NUCLEOTIDE SEQUENCE [LARGE SCALE GENOMIC DNA]</scope>
    <source>
        <strain evidence="50 76">ICDC_LM1523</strain>
    </source>
</reference>
<evidence type="ECO:0000313" key="56">
    <source>
        <dbReference type="Proteomes" id="UP000336166"/>
    </source>
</evidence>
<evidence type="ECO:0000313" key="81">
    <source>
        <dbReference type="Proteomes" id="UP000481141"/>
    </source>
</evidence>
<dbReference type="Proteomes" id="UP000427828">
    <property type="component" value="Unassembled WGS sequence"/>
</dbReference>
<reference evidence="51 90" key="10">
    <citation type="submission" date="2020-06" db="EMBL/GenBank/DDBJ databases">
        <title>Two Listeria outbreaks in Switzerland in 2018 and 2020.</title>
        <authorList>
            <person name="Stevens M.J.A."/>
            <person name="Bloemberg G."/>
            <person name="Nusch-Inderbinnen M."/>
            <person name="Stephan R."/>
        </authorList>
    </citation>
    <scope>NUCLEOTIDE SEQUENCE [LARGE SCALE GENOMIC DNA]</scope>
    <source>
        <strain evidence="51 90">N18-0707</strain>
    </source>
</reference>
<dbReference type="EMBL" id="AAANYN010000008">
    <property type="protein sequence ID" value="EAD5774050.1"/>
    <property type="molecule type" value="Genomic_DNA"/>
</dbReference>
<evidence type="ECO:0000313" key="88">
    <source>
        <dbReference type="Proteomes" id="UP000533021"/>
    </source>
</evidence>
<evidence type="ECO:0000313" key="26">
    <source>
        <dbReference type="EMBL" id="EAG9386557.1"/>
    </source>
</evidence>
<dbReference type="EMBL" id="DAAIJL010000007">
    <property type="protein sequence ID" value="HAB8557453.1"/>
    <property type="molecule type" value="Genomic_DNA"/>
</dbReference>
<dbReference type="PANTHER" id="PTHR30204:SF98">
    <property type="entry name" value="HTH-TYPE TRANSCRIPTIONAL REGULATOR ADHR"/>
    <property type="match status" value="1"/>
</dbReference>
<dbReference type="EMBL" id="QXLS01000002">
    <property type="protein sequence ID" value="RKA09539.1"/>
    <property type="molecule type" value="Genomic_DNA"/>
</dbReference>
<evidence type="ECO:0000313" key="93">
    <source>
        <dbReference type="Proteomes" id="UP000549379"/>
    </source>
</evidence>
<evidence type="ECO:0000313" key="60">
    <source>
        <dbReference type="Proteomes" id="UP000345329"/>
    </source>
</evidence>
<evidence type="ECO:0000313" key="49">
    <source>
        <dbReference type="EMBL" id="HAJ9593399.1"/>
    </source>
</evidence>
<evidence type="ECO:0000313" key="59">
    <source>
        <dbReference type="Proteomes" id="UP000344343"/>
    </source>
</evidence>
<dbReference type="EMBL" id="AABFVG010000003">
    <property type="protein sequence ID" value="EAH2281636.1"/>
    <property type="molecule type" value="Genomic_DNA"/>
</dbReference>
<evidence type="ECO:0000313" key="73">
    <source>
        <dbReference type="Proteomes" id="UP000423131"/>
    </source>
</evidence>
<dbReference type="Proteomes" id="UP000364988">
    <property type="component" value="Unassembled WGS sequence"/>
</dbReference>
<evidence type="ECO:0000313" key="7">
    <source>
        <dbReference type="EMBL" id="EAC7480215.1"/>
    </source>
</evidence>
<dbReference type="EMBL" id="DAAEEB010000003">
    <property type="protein sequence ID" value="HAA8052623.1"/>
    <property type="molecule type" value="Genomic_DNA"/>
</dbReference>
<evidence type="ECO:0000313" key="46">
    <source>
        <dbReference type="EMBL" id="HAC0011512.1"/>
    </source>
</evidence>
<dbReference type="EMBL" id="AABATR010000002">
    <property type="protein sequence ID" value="EAG1892882.1"/>
    <property type="molecule type" value="Genomic_DNA"/>
</dbReference>
<dbReference type="EMBL" id="AABAGT010000005">
    <property type="protein sequence ID" value="EAG0866481.1"/>
    <property type="molecule type" value="Genomic_DNA"/>
</dbReference>
<dbReference type="EMBL" id="JACAVN010000002">
    <property type="protein sequence ID" value="NYA00935.1"/>
    <property type="molecule type" value="Genomic_DNA"/>
</dbReference>
<evidence type="ECO:0000313" key="23">
    <source>
        <dbReference type="EMBL" id="EAG4460810.1"/>
    </source>
</evidence>
<dbReference type="EMBL" id="AANEHK010000001">
    <property type="protein sequence ID" value="EDO0984519.1"/>
    <property type="molecule type" value="Genomic_DNA"/>
</dbReference>
<evidence type="ECO:0000313" key="94">
    <source>
        <dbReference type="Proteomes" id="UP000566721"/>
    </source>
</evidence>
<evidence type="ECO:0000313" key="99">
    <source>
        <dbReference type="Proteomes" id="UP000852906"/>
    </source>
</evidence>
<evidence type="ECO:0000313" key="95">
    <source>
        <dbReference type="Proteomes" id="UP000840197"/>
    </source>
</evidence>
<dbReference type="PANTHER" id="PTHR30204">
    <property type="entry name" value="REDOX-CYCLING DRUG-SENSING TRANSCRIPTIONAL ACTIVATOR SOXR"/>
    <property type="match status" value="1"/>
</dbReference>
<dbReference type="Proteomes" id="UP000478682">
    <property type="component" value="Unassembled WGS sequence"/>
</dbReference>
<keyword evidence="2" id="KW-0175">Coiled coil</keyword>
<dbReference type="EMBL" id="AAHZFY010000013">
    <property type="protein sequence ID" value="ECB9513525.1"/>
    <property type="molecule type" value="Genomic_DNA"/>
</dbReference>
<dbReference type="EMBL" id="AABCVX010000002">
    <property type="protein sequence ID" value="EAG6168668.1"/>
    <property type="molecule type" value="Genomic_DNA"/>
</dbReference>
<dbReference type="Proteomes" id="UP000337746">
    <property type="component" value="Unassembled WGS sequence"/>
</dbReference>
<dbReference type="EMBL" id="MJTJ01000013">
    <property type="protein sequence ID" value="OET50824.1"/>
    <property type="molecule type" value="Genomic_DNA"/>
</dbReference>
<evidence type="ECO:0000313" key="25">
    <source>
        <dbReference type="EMBL" id="EAG6989128.1"/>
    </source>
</evidence>
<dbReference type="GO" id="GO:0003677">
    <property type="term" value="F:DNA binding"/>
    <property type="evidence" value="ECO:0007669"/>
    <property type="project" value="UniProtKB-KW"/>
</dbReference>
<protein>
    <submittedName>
        <fullName evidence="52 53">Transcriptional regulator</fullName>
    </submittedName>
    <submittedName>
        <fullName evidence="39">MerR family DNA-binding transcriptional regulator</fullName>
    </submittedName>
    <submittedName>
        <fullName evidence="34">MerR family transcriptional regulator</fullName>
    </submittedName>
</protein>
<evidence type="ECO:0000313" key="86">
    <source>
        <dbReference type="Proteomes" id="UP000528151"/>
    </source>
</evidence>
<dbReference type="EMBL" id="AAAJWF010000003">
    <property type="protein sequence ID" value="EAC7480215.1"/>
    <property type="molecule type" value="Genomic_DNA"/>
</dbReference>
<dbReference type="EMBL" id="AABBYJ010000003">
    <property type="protein sequence ID" value="EAG4330808.1"/>
    <property type="molecule type" value="Genomic_DNA"/>
</dbReference>
<evidence type="ECO:0000313" key="67">
    <source>
        <dbReference type="Proteomes" id="UP000376505"/>
    </source>
</evidence>
<evidence type="ECO:0000313" key="98">
    <source>
        <dbReference type="Proteomes" id="UP000844415"/>
    </source>
</evidence>
<dbReference type="Proteomes" id="UP000549379">
    <property type="component" value="Unassembled WGS sequence"/>
</dbReference>
<evidence type="ECO:0000313" key="54">
    <source>
        <dbReference type="Proteomes" id="UP000272537"/>
    </source>
</evidence>
<evidence type="ECO:0000313" key="28">
    <source>
        <dbReference type="EMBL" id="EAH2281636.1"/>
    </source>
</evidence>
<evidence type="ECO:0000313" key="6">
    <source>
        <dbReference type="EMBL" id="EAC6547945.1"/>
    </source>
</evidence>
<evidence type="ECO:0000313" key="51">
    <source>
        <dbReference type="EMBL" id="NYA00935.1"/>
    </source>
</evidence>
<evidence type="ECO:0000313" key="63">
    <source>
        <dbReference type="Proteomes" id="UP000358545"/>
    </source>
</evidence>
<dbReference type="Proteomes" id="UP000344343">
    <property type="component" value="Unassembled WGS sequence"/>
</dbReference>
<dbReference type="Proteomes" id="UP000455569">
    <property type="component" value="Unassembled WGS sequence"/>
</dbReference>
<dbReference type="Proteomes" id="UP000379076">
    <property type="component" value="Unassembled WGS sequence"/>
</dbReference>
<evidence type="ECO:0000313" key="97">
    <source>
        <dbReference type="Proteomes" id="UP000843775"/>
    </source>
</evidence>
<evidence type="ECO:0000313" key="30">
    <source>
        <dbReference type="EMBL" id="EAH4242574.1"/>
    </source>
</evidence>
<evidence type="ECO:0000313" key="5">
    <source>
        <dbReference type="EMBL" id="EAC5550465.1"/>
    </source>
</evidence>
<evidence type="ECO:0000313" key="83">
    <source>
        <dbReference type="Proteomes" id="UP000522199"/>
    </source>
</evidence>
<evidence type="ECO:0000313" key="74">
    <source>
        <dbReference type="Proteomes" id="UP000427828"/>
    </source>
</evidence>
<organism evidence="34 70">
    <name type="scientific">Listeria monocytogenes</name>
    <dbReference type="NCBI Taxonomy" id="1639"/>
    <lineage>
        <taxon>Bacteria</taxon>
        <taxon>Bacillati</taxon>
        <taxon>Bacillota</taxon>
        <taxon>Bacilli</taxon>
        <taxon>Bacillales</taxon>
        <taxon>Listeriaceae</taxon>
        <taxon>Listeria</taxon>
    </lineage>
</organism>
<dbReference type="EMBL" id="AABAWE010000002">
    <property type="protein sequence ID" value="EAG2086384.1"/>
    <property type="molecule type" value="Genomic_DNA"/>
</dbReference>
<dbReference type="EMBL" id="AANDSR010000002">
    <property type="protein sequence ID" value="EDN9835742.1"/>
    <property type="molecule type" value="Genomic_DNA"/>
</dbReference>
<evidence type="ECO:0000313" key="48">
    <source>
        <dbReference type="EMBL" id="HAC1753502.1"/>
    </source>
</evidence>
<dbReference type="Proteomes" id="UP000840197">
    <property type="component" value="Unassembled WGS sequence"/>
</dbReference>
<evidence type="ECO:0000313" key="37">
    <source>
        <dbReference type="EMBL" id="ECY6542846.1"/>
    </source>
</evidence>
<dbReference type="EMBL" id="AAAQQZ010000004">
    <property type="protein sequence ID" value="EAE1339009.1"/>
    <property type="molecule type" value="Genomic_DNA"/>
</dbReference>
<evidence type="ECO:0000256" key="1">
    <source>
        <dbReference type="ARBA" id="ARBA00023125"/>
    </source>
</evidence>
<evidence type="ECO:0000313" key="57">
    <source>
        <dbReference type="Proteomes" id="UP000337746"/>
    </source>
</evidence>
<evidence type="ECO:0000313" key="87">
    <source>
        <dbReference type="Proteomes" id="UP000530452"/>
    </source>
</evidence>
<dbReference type="EMBL" id="DAAJZA010000001">
    <property type="protein sequence ID" value="HAC1753502.1"/>
    <property type="molecule type" value="Genomic_DNA"/>
</dbReference>
<evidence type="ECO:0000313" key="35">
    <source>
        <dbReference type="EMBL" id="ECC1555326.1"/>
    </source>
</evidence>
<reference evidence="49" key="9">
    <citation type="submission" date="2020-05" db="EMBL/GenBank/DDBJ databases">
        <authorList>
            <consortium name="NCBI Pathogen Detection Project"/>
        </authorList>
    </citation>
    <scope>NUCLEOTIDE SEQUENCE</scope>
    <source>
        <strain evidence="43">09CEB371LM</strain>
        <strain evidence="49">2017-325981-023-01</strain>
        <strain evidence="45">CFIAFB20100120</strain>
        <strain evidence="44">CFIAFB20130012</strain>
        <strain evidence="47">CFIAFB20170037</strain>
        <strain evidence="46">CFIAFB20170045</strain>
        <strain evidence="48">DMG1500109</strain>
    </source>
</reference>
<dbReference type="SMART" id="SM00422">
    <property type="entry name" value="HTH_MERR"/>
    <property type="match status" value="1"/>
</dbReference>
<evidence type="ECO:0000313" key="9">
    <source>
        <dbReference type="EMBL" id="EAD1184419.1"/>
    </source>
</evidence>
<dbReference type="OMA" id="TEEDCRW"/>
<evidence type="ECO:0000313" key="80">
    <source>
        <dbReference type="Proteomes" id="UP000478704"/>
    </source>
</evidence>
<dbReference type="Proteomes" id="UP000345329">
    <property type="component" value="Unassembled WGS sequence"/>
</dbReference>
<evidence type="ECO:0000313" key="92">
    <source>
        <dbReference type="Proteomes" id="UP000548278"/>
    </source>
</evidence>
<evidence type="ECO:0000313" key="20">
    <source>
        <dbReference type="EMBL" id="EAG2514522.1"/>
    </source>
</evidence>
<dbReference type="Proteomes" id="UP000368512">
    <property type="component" value="Unassembled WGS sequence"/>
</dbReference>
<dbReference type="EMBL" id="AAAIXK010000004">
    <property type="protein sequence ID" value="EAC5550465.1"/>
    <property type="molecule type" value="Genomic_DNA"/>
</dbReference>
<evidence type="ECO:0000313" key="16">
    <source>
        <dbReference type="EMBL" id="EAG0866481.1"/>
    </source>
</evidence>
<dbReference type="EMBL" id="AACKDQ010000017">
    <property type="protein sequence ID" value="EAK9317171.1"/>
    <property type="molecule type" value="Genomic_DNA"/>
</dbReference>
<evidence type="ECO:0000313" key="13">
    <source>
        <dbReference type="EMBL" id="EAE1339009.1"/>
    </source>
</evidence>
<evidence type="ECO:0000313" key="11">
    <source>
        <dbReference type="EMBL" id="EAD5774050.1"/>
    </source>
</evidence>
<evidence type="ECO:0000313" key="68">
    <source>
        <dbReference type="Proteomes" id="UP000379076"/>
    </source>
</evidence>
<dbReference type="EMBL" id="AANCRK010000002">
    <property type="protein sequence ID" value="EDN7714490.1"/>
    <property type="molecule type" value="Genomic_DNA"/>
</dbReference>
<dbReference type="KEGG" id="lmok:CQ02_13960"/>
<dbReference type="EMBL" id="DAAIHR010000002">
    <property type="protein sequence ID" value="HAB8397427.1"/>
    <property type="molecule type" value="Genomic_DNA"/>
</dbReference>
<evidence type="ECO:0000313" key="15">
    <source>
        <dbReference type="EMBL" id="EAE4941726.1"/>
    </source>
</evidence>
<dbReference type="EMBL" id="AABBZO010000001">
    <property type="protein sequence ID" value="EAG4460810.1"/>
    <property type="molecule type" value="Genomic_DNA"/>
</dbReference>
<evidence type="ECO:0000313" key="52">
    <source>
        <dbReference type="EMBL" id="OET50824.1"/>
    </source>
</evidence>
<evidence type="ECO:0000313" key="55">
    <source>
        <dbReference type="Proteomes" id="UP000331186"/>
    </source>
</evidence>
<dbReference type="InterPro" id="IPR047057">
    <property type="entry name" value="MerR_fam"/>
</dbReference>
<evidence type="ECO:0000259" key="3">
    <source>
        <dbReference type="PROSITE" id="PS50937"/>
    </source>
</evidence>
<reference evidence="69 70" key="8">
    <citation type="submission" date="2019-07" db="EMBL/GenBank/DDBJ databases">
        <authorList>
            <consortium name="GenomeTrakr: Next Generation Sequencing Network for Food Pathogen Tracability"/>
        </authorList>
    </citation>
    <scope>NUCLEOTIDE SEQUENCE [LARGE SCALE GENOMIC DNA]</scope>
    <source>
        <strain evidence="21 93">10B02965A-1</strain>
        <strain evidence="7 66">CFSAN008042</strain>
        <strain evidence="23 86">CFSAN063727</strain>
        <strain evidence="39 75">CFSAN102901</strain>
        <strain evidence="13 68">FDA00006494</strain>
        <strain evidence="5 65">FDA00007096</strain>
        <strain evidence="9 71">FDA00008584</strain>
        <strain evidence="19">FDA00011243</strain>
        <strain evidence="6 55">FDA00013332</strain>
        <strain evidence="12 59">FDA00013853</strain>
        <strain evidence="33 73">FDA00014336</strain>
        <strain evidence="35 69">FDA00014370</strain>
        <strain evidence="34 70">FDA00014392</strain>
        <strain evidence="42">FDA00015054</strain>
        <strain evidence="22 89">FDA1005580-S054-001</strain>
        <strain evidence="80">FDA1090798-S029-001</strain>
        <strain evidence="81">FDA956581-098-004</strain>
        <strain evidence="20 84">FDA960927-006-004</strain>
        <strain evidence="24 94">FLAG-38921</strain>
        <strain evidence="36 74">FLAG-51482A</strain>
        <strain evidence="18 57">FLAG-54356</strain>
        <strain evidence="11 67">FSIS31901579</strain>
        <strain evidence="30 85">LS1344</strain>
        <strain evidence="40 77">OSF101448</strain>
        <strain evidence="10 60">VA-WGS-00405</strain>
    </source>
</reference>
<sequence>MTKNNISFYVVDASEELTMNIKEASEKSGVSADTIRYYERIGLIPPIHRNESGVRKFGAEDLRWILFTRQMRRAGLSIEALIDYLALFREGEHTLEARAELLKKQRIELKNRIDVMQEALDRLDFKIDNYDTHLIPAQEELKDFNVERSNS</sequence>
<dbReference type="EMBL" id="AAAKQF010000001">
    <property type="protein sequence ID" value="EAC9038735.1"/>
    <property type="molecule type" value="Genomic_DNA"/>
</dbReference>
<dbReference type="Proteomes" id="UP000841146">
    <property type="component" value="Unassembled WGS sequence"/>
</dbReference>
<evidence type="ECO:0000313" key="38">
    <source>
        <dbReference type="EMBL" id="ECY9784242.1"/>
    </source>
</evidence>
<dbReference type="EMBL" id="AALEDS010000001">
    <property type="protein sequence ID" value="ECY6542846.1"/>
    <property type="molecule type" value="Genomic_DNA"/>
</dbReference>
<evidence type="ECO:0000313" key="4">
    <source>
        <dbReference type="EMBL" id="EAC4552058.1"/>
    </source>
</evidence>
<dbReference type="InterPro" id="IPR000551">
    <property type="entry name" value="MerR-type_HTH_dom"/>
</dbReference>
<dbReference type="Proteomes" id="UP000843775">
    <property type="component" value="Unassembled WGS sequence"/>
</dbReference>
<evidence type="ECO:0000313" key="70">
    <source>
        <dbReference type="Proteomes" id="UP000398321"/>
    </source>
</evidence>
<dbReference type="EMBL" id="AABGHY010000003">
    <property type="protein sequence ID" value="EAH3293833.1"/>
    <property type="molecule type" value="Genomic_DNA"/>
</dbReference>
<dbReference type="EMBL" id="AAIAJJ010000001">
    <property type="protein sequence ID" value="ECC1555326.1"/>
    <property type="molecule type" value="Genomic_DNA"/>
</dbReference>
<evidence type="ECO:0000313" key="78">
    <source>
        <dbReference type="Proteomes" id="UP000467536"/>
    </source>
</evidence>
<dbReference type="RefSeq" id="WP_003725022.1">
    <property type="nucleotide sequence ID" value="NC_021824.1"/>
</dbReference>
<evidence type="ECO:0000313" key="44">
    <source>
        <dbReference type="EMBL" id="HAB8397427.1"/>
    </source>
</evidence>
<dbReference type="Proteomes" id="UP000354255">
    <property type="component" value="Unassembled WGS sequence"/>
</dbReference>
<evidence type="ECO:0000313" key="41">
    <source>
        <dbReference type="EMBL" id="EDO0984519.1"/>
    </source>
</evidence>
<dbReference type="Proteomes" id="UP000376505">
    <property type="component" value="Unassembled WGS sequence"/>
</dbReference>
<evidence type="ECO:0000313" key="90">
    <source>
        <dbReference type="Proteomes" id="UP000544530"/>
    </source>
</evidence>
<evidence type="ECO:0000313" key="71">
    <source>
        <dbReference type="Proteomes" id="UP000403352"/>
    </source>
</evidence>
<comment type="caution">
    <text evidence="34">The sequence shown here is derived from an EMBL/GenBank/DDBJ whole genome shotgun (WGS) entry which is preliminary data.</text>
</comment>
<evidence type="ECO:0000313" key="76">
    <source>
        <dbReference type="Proteomes" id="UP000460224"/>
    </source>
</evidence>
<dbReference type="Proteomes" id="UP000393182">
    <property type="component" value="Unassembled WGS sequence"/>
</dbReference>
<evidence type="ECO:0000313" key="45">
    <source>
        <dbReference type="EMBL" id="HAB8557453.1"/>
    </source>
</evidence>
<dbReference type="Proteomes" id="UP000489121">
    <property type="component" value="Unassembled WGS sequence"/>
</dbReference>
<dbReference type="SUPFAM" id="SSF46955">
    <property type="entry name" value="Putative DNA-binding domain"/>
    <property type="match status" value="1"/>
</dbReference>
<evidence type="ECO:0000313" key="8">
    <source>
        <dbReference type="EMBL" id="EAC9038735.1"/>
    </source>
</evidence>
<dbReference type="Proteomes" id="UP000548278">
    <property type="component" value="Unassembled WGS sequence"/>
</dbReference>
<dbReference type="Proteomes" id="UP000843503">
    <property type="component" value="Unassembled WGS sequence"/>
</dbReference>
<evidence type="ECO:0000313" key="89">
    <source>
        <dbReference type="Proteomes" id="UP000540117"/>
    </source>
</evidence>
<dbReference type="Proteomes" id="UP000533021">
    <property type="component" value="Unassembled WGS sequence"/>
</dbReference>
<dbReference type="InterPro" id="IPR009061">
    <property type="entry name" value="DNA-bd_dom_put_sf"/>
</dbReference>
<dbReference type="Proteomes" id="UP000527632">
    <property type="component" value="Unassembled WGS sequence"/>
</dbReference>
<dbReference type="Proteomes" id="UP000525850">
    <property type="component" value="Unassembled WGS sequence"/>
</dbReference>
<dbReference type="EMBL" id="AANPAU010000001">
    <property type="protein sequence ID" value="EDP8512757.1"/>
    <property type="molecule type" value="Genomic_DNA"/>
</dbReference>
<evidence type="ECO:0000313" key="40">
    <source>
        <dbReference type="EMBL" id="EDN9835742.1"/>
    </source>
</evidence>
<dbReference type="Proteomes" id="UP000423131">
    <property type="component" value="Unassembled WGS sequence"/>
</dbReference>
<dbReference type="Proteomes" id="UP000478704">
    <property type="component" value="Unassembled WGS sequence"/>
</dbReference>
<dbReference type="EMBL" id="AAAIKW010000003">
    <property type="protein sequence ID" value="EAC4552058.1"/>
    <property type="molecule type" value="Genomic_DNA"/>
</dbReference>
<dbReference type="Gene3D" id="1.10.1660.10">
    <property type="match status" value="1"/>
</dbReference>
<dbReference type="Proteomes" id="UP000410967">
    <property type="component" value="Unassembled WGS sequence"/>
</dbReference>
<dbReference type="EMBL" id="AAASLB010000003">
    <property type="protein sequence ID" value="EAE4941726.1"/>
    <property type="molecule type" value="Genomic_DNA"/>
</dbReference>
<dbReference type="CDD" id="cd01109">
    <property type="entry name" value="HTH_YyaN"/>
    <property type="match status" value="1"/>
</dbReference>
<evidence type="ECO:0000313" key="84">
    <source>
        <dbReference type="Proteomes" id="UP000525850"/>
    </source>
</evidence>
<dbReference type="Proteomes" id="UP000389283">
    <property type="component" value="Unassembled WGS sequence"/>
</dbReference>
<evidence type="ECO:0000313" key="27">
    <source>
        <dbReference type="EMBL" id="EAG9518847.1"/>
    </source>
</evidence>
<dbReference type="EMBL" id="AAANYR010000007">
    <property type="protein sequence ID" value="EAD5787332.1"/>
    <property type="molecule type" value="Genomic_DNA"/>
</dbReference>
<dbReference type="Proteomes" id="UP000272537">
    <property type="component" value="Unassembled WGS sequence"/>
</dbReference>
<dbReference type="EMBL" id="QDAY01000004">
    <property type="protein sequence ID" value="KAA9448287.1"/>
    <property type="molecule type" value="Genomic_DNA"/>
</dbReference>
<evidence type="ECO:0000313" key="17">
    <source>
        <dbReference type="EMBL" id="EAG1892882.1"/>
    </source>
</evidence>
<evidence type="ECO:0000313" key="72">
    <source>
        <dbReference type="Proteomes" id="UP000410967"/>
    </source>
</evidence>
<evidence type="ECO:0000256" key="2">
    <source>
        <dbReference type="SAM" id="Coils"/>
    </source>
</evidence>
<evidence type="ECO:0000313" key="82">
    <source>
        <dbReference type="Proteomes" id="UP000489121"/>
    </source>
</evidence>
<evidence type="ECO:0000313" key="12">
    <source>
        <dbReference type="EMBL" id="EAD5787332.1"/>
    </source>
</evidence>
<dbReference type="EMBL" id="DAAJCS010000001">
    <property type="protein sequence ID" value="HAC0011512.1"/>
    <property type="molecule type" value="Genomic_DNA"/>
</dbReference>
<evidence type="ECO:0000313" key="96">
    <source>
        <dbReference type="Proteomes" id="UP000841146"/>
    </source>
</evidence>
<evidence type="ECO:0000313" key="65">
    <source>
        <dbReference type="Proteomes" id="UP000365297"/>
    </source>
</evidence>
<dbReference type="Proteomes" id="UP000840039">
    <property type="component" value="Unassembled WGS sequence"/>
</dbReference>
<evidence type="ECO:0000313" key="39">
    <source>
        <dbReference type="EMBL" id="EDN7714490.1"/>
    </source>
</evidence>
<dbReference type="KEGG" id="lmv:Y193_01945"/>
<dbReference type="EMBL" id="AABAYG010000003">
    <property type="protein sequence ID" value="EAG2245083.1"/>
    <property type="molecule type" value="Genomic_DNA"/>
</dbReference>
<reference evidence="53 54" key="2">
    <citation type="journal article" date="2018" name="BMC Genomics">
        <title>Genes significantly associated with lineage II food isolates of Listeria monocytogenes.</title>
        <authorList>
            <person name="Pirone-Davies C."/>
            <person name="Chen Y."/>
            <person name="Pightling A."/>
            <person name="Ryan G."/>
            <person name="Wang Y."/>
            <person name="Yao K."/>
            <person name="Hoffmann M."/>
            <person name="Allard M.W."/>
        </authorList>
    </citation>
    <scope>NUCLEOTIDE SEQUENCE [LARGE SCALE GENOMIC DNA]</scope>
    <source>
        <strain evidence="53 54">PNUSAL000550</strain>
    </source>
</reference>
<dbReference type="EMBL" id="AABGUK010000004">
    <property type="protein sequence ID" value="EAH4242574.1"/>
    <property type="molecule type" value="Genomic_DNA"/>
</dbReference>
<evidence type="ECO:0000313" key="43">
    <source>
        <dbReference type="EMBL" id="HAA8052623.1"/>
    </source>
</evidence>
<evidence type="ECO:0000313" key="36">
    <source>
        <dbReference type="EMBL" id="ECX6924445.1"/>
    </source>
</evidence>
<dbReference type="GO" id="GO:0003700">
    <property type="term" value="F:DNA-binding transcription factor activity"/>
    <property type="evidence" value="ECO:0007669"/>
    <property type="project" value="InterPro"/>
</dbReference>
<evidence type="ECO:0000313" key="32">
    <source>
        <dbReference type="EMBL" id="EAK9317171.1"/>
    </source>
</evidence>
<dbReference type="PRINTS" id="PR00040">
    <property type="entry name" value="HTHMERR"/>
</dbReference>
<evidence type="ECO:0000313" key="58">
    <source>
        <dbReference type="Proteomes" id="UP000339309"/>
    </source>
</evidence>
<dbReference type="EMBL" id="AAAJKI010000011">
    <property type="protein sequence ID" value="EAC6547945.1"/>
    <property type="molecule type" value="Genomic_DNA"/>
</dbReference>
<dbReference type="Proteomes" id="UP000566721">
    <property type="component" value="Unassembled WGS sequence"/>
</dbReference>
<evidence type="ECO:0000313" key="64">
    <source>
        <dbReference type="Proteomes" id="UP000364988"/>
    </source>
</evidence>
<dbReference type="Proteomes" id="UP000339309">
    <property type="component" value="Unassembled WGS sequence"/>
</dbReference>
<evidence type="ECO:0000313" key="69">
    <source>
        <dbReference type="Proteomes" id="UP000389283"/>
    </source>
</evidence>
<feature type="domain" description="HTH merR-type" evidence="3">
    <location>
        <begin position="18"/>
        <end position="87"/>
    </location>
</feature>
<evidence type="ECO:0000313" key="10">
    <source>
        <dbReference type="EMBL" id="EAD3792109.1"/>
    </source>
</evidence>
<proteinExistence type="predicted"/>
<evidence type="ECO:0000313" key="62">
    <source>
        <dbReference type="Proteomes" id="UP000354255"/>
    </source>
</evidence>
<dbReference type="Proteomes" id="UP000522199">
    <property type="component" value="Unassembled WGS sequence"/>
</dbReference>
<dbReference type="Proteomes" id="UP000528151">
    <property type="component" value="Unassembled WGS sequence"/>
</dbReference>
<dbReference type="Proteomes" id="UP000331186">
    <property type="component" value="Unassembled WGS sequence"/>
</dbReference>
<dbReference type="Proteomes" id="UP000546397">
    <property type="component" value="Unassembled WGS sequence"/>
</dbReference>
<dbReference type="Proteomes" id="UP000852906">
    <property type="component" value="Unassembled WGS sequence"/>
</dbReference>
<dbReference type="Proteomes" id="UP000467347">
    <property type="component" value="Unassembled WGS sequence"/>
</dbReference>
<evidence type="ECO:0000313" key="77">
    <source>
        <dbReference type="Proteomes" id="UP000467347"/>
    </source>
</evidence>
<evidence type="ECO:0000313" key="31">
    <source>
        <dbReference type="EMBL" id="EAK8898339.1"/>
    </source>
</evidence>
<dbReference type="EMBL" id="AABBAW010000002">
    <property type="protein sequence ID" value="EAG2514522.1"/>
    <property type="molecule type" value="Genomic_DNA"/>
</dbReference>
<reference evidence="95 96" key="3">
    <citation type="journal article" date="2018" name="Genome Biol.">
        <title>SKESA: strategic k-mer extension for scrupulous assemblies.</title>
        <authorList>
            <person name="Souvorov A."/>
            <person name="Agarwala R."/>
            <person name="Lipman D.J."/>
        </authorList>
    </citation>
    <scope>NUCLEOTIDE SEQUENCE [LARGE SCALE GENOMIC DNA]</scope>
    <source>
        <strain evidence="43">09CEB371LM</strain>
        <strain evidence="49">2017-325981-023-01</strain>
        <strain evidence="45 98">CFIAFB20100120</strain>
        <strain evidence="44 95">CFIAFB20130012</strain>
        <strain evidence="47">CFIAFB20170037</strain>
        <strain evidence="46 96">CFIAFB20170045</strain>
        <strain evidence="48 97">DMG1500109</strain>
    </source>
</reference>
<evidence type="ECO:0000313" key="75">
    <source>
        <dbReference type="Proteomes" id="UP000455569"/>
    </source>
</evidence>
<feature type="coiled-coil region" evidence="2">
    <location>
        <begin position="92"/>
        <end position="119"/>
    </location>
</feature>
<evidence type="ECO:0000313" key="42">
    <source>
        <dbReference type="EMBL" id="EDP8512757.1"/>
    </source>
</evidence>
<reference evidence="56 58" key="5">
    <citation type="submission" date="2018-06" db="EMBL/GenBank/DDBJ databases">
        <authorList>
            <consortium name="PulseNet: The National Subtyping Network for Foodborne Disease Surveillance"/>
            <person name="Tarr C.L."/>
            <person name="Trees E."/>
            <person name="Katz L.S."/>
            <person name="Carleton-Romer H.A."/>
            <person name="Stroika S."/>
            <person name="Kucerova Z."/>
            <person name="Roache K.F."/>
            <person name="Sabol A.L."/>
            <person name="Besser J."/>
            <person name="Gerner-Smidt P."/>
        </authorList>
    </citation>
    <scope>NUCLEOTIDE SEQUENCE [LARGE SCALE GENOMIC DNA]</scope>
    <source>
        <strain evidence="4 58">2015L-6227</strain>
        <strain evidence="14 56">PNUSAL000134</strain>
        <strain evidence="8 62">PNUSAL000910</strain>
        <strain evidence="16 63">PNUSAL002180</strain>
        <strain evidence="17 79">PNUSAL002298</strain>
        <strain evidence="31 61">PNUSAL004402</strain>
        <strain evidence="38 82">PNUSAL005692</strain>
    </source>
</reference>
<dbReference type="EMBL" id="DAAJFY010000002">
    <property type="protein sequence ID" value="HAC0274454.1"/>
    <property type="molecule type" value="Genomic_DNA"/>
</dbReference>
<keyword evidence="1 39" id="KW-0238">DNA-binding</keyword>
<evidence type="ECO:0000313" key="29">
    <source>
        <dbReference type="EMBL" id="EAH3293833.1"/>
    </source>
</evidence>
<dbReference type="EMBL" id="AALAQH010000003">
    <property type="protein sequence ID" value="ECX6924445.1"/>
    <property type="molecule type" value="Genomic_DNA"/>
</dbReference>
<evidence type="ECO:0000313" key="34">
    <source>
        <dbReference type="EMBL" id="ECB9513525.1"/>
    </source>
</evidence>
<dbReference type="EMBL" id="AABEMN010000004">
    <property type="protein sequence ID" value="EAG9518847.1"/>
    <property type="molecule type" value="Genomic_DNA"/>
</dbReference>
<dbReference type="EMBL" id="AABDGJ010000001">
    <property type="protein sequence ID" value="EAG6989128.1"/>
    <property type="molecule type" value="Genomic_DNA"/>
</dbReference>
<dbReference type="EMBL" id="AAAMZD010000002">
    <property type="protein sequence ID" value="EAD3792109.1"/>
    <property type="molecule type" value="Genomic_DNA"/>
</dbReference>
<evidence type="ECO:0000313" key="14">
    <source>
        <dbReference type="EMBL" id="EAE2353339.1"/>
    </source>
</evidence>
<evidence type="ECO:0000313" key="50">
    <source>
        <dbReference type="EMBL" id="KAA9448287.1"/>
    </source>
</evidence>
<dbReference type="Proteomes" id="UP000842809">
    <property type="component" value="Unassembled WGS sequence"/>
</dbReference>
<dbReference type="Proteomes" id="UP000358545">
    <property type="component" value="Unassembled WGS sequence"/>
</dbReference>
<evidence type="ECO:0000313" key="24">
    <source>
        <dbReference type="EMBL" id="EAG6168668.1"/>
    </source>
</evidence>